<protein>
    <submittedName>
        <fullName evidence="1">Iron-containing redox enzyme family protein</fullName>
    </submittedName>
</protein>
<name>A0A372GPJ1_9ACTN</name>
<dbReference type="Proteomes" id="UP000262882">
    <property type="component" value="Unassembled WGS sequence"/>
</dbReference>
<keyword evidence="2" id="KW-1185">Reference proteome</keyword>
<comment type="caution">
    <text evidence="1">The sequence shown here is derived from an EMBL/GenBank/DDBJ whole genome shotgun (WGS) entry which is preliminary data.</text>
</comment>
<dbReference type="SMART" id="SM01236">
    <property type="entry name" value="Haem_oxygenase_2"/>
    <property type="match status" value="1"/>
</dbReference>
<dbReference type="InterPro" id="IPR016084">
    <property type="entry name" value="Haem_Oase-like_multi-hlx"/>
</dbReference>
<dbReference type="EMBL" id="QVNQ01000001">
    <property type="protein sequence ID" value="RFS87235.1"/>
    <property type="molecule type" value="Genomic_DNA"/>
</dbReference>
<reference evidence="1 2" key="1">
    <citation type="submission" date="2018-08" db="EMBL/GenBank/DDBJ databases">
        <title>Actinomadura spongicola sp. nov., isolated from marine sponge Leucetta chagosensis.</title>
        <authorList>
            <person name="Li L."/>
            <person name="Lin H.W."/>
        </authorList>
    </citation>
    <scope>NUCLEOTIDE SEQUENCE [LARGE SCALE GENOMIC DNA]</scope>
    <source>
        <strain evidence="1 2">LHW52907</strain>
    </source>
</reference>
<gene>
    <name evidence="1" type="ORF">D0T12_03060</name>
</gene>
<proteinExistence type="predicted"/>
<evidence type="ECO:0000313" key="2">
    <source>
        <dbReference type="Proteomes" id="UP000262882"/>
    </source>
</evidence>
<dbReference type="AlphaFoldDB" id="A0A372GPJ1"/>
<dbReference type="Gene3D" id="1.20.910.10">
    <property type="entry name" value="Heme oxygenase-like"/>
    <property type="match status" value="1"/>
</dbReference>
<organism evidence="1 2">
    <name type="scientific">Actinomadura spongiicola</name>
    <dbReference type="NCBI Taxonomy" id="2303421"/>
    <lineage>
        <taxon>Bacteria</taxon>
        <taxon>Bacillati</taxon>
        <taxon>Actinomycetota</taxon>
        <taxon>Actinomycetes</taxon>
        <taxon>Streptosporangiales</taxon>
        <taxon>Thermomonosporaceae</taxon>
        <taxon>Actinomadura</taxon>
    </lineage>
</organism>
<accession>A0A372GPJ1</accession>
<evidence type="ECO:0000313" key="1">
    <source>
        <dbReference type="EMBL" id="RFS87235.1"/>
    </source>
</evidence>
<sequence length="443" mass="49823">MPTTDVISLSTRPEDAVQRLVRAHSYRSTTAPYISDTPYHRPLSAERLSQVAWERPLTESDYISASSLVANRLLMNIYESDALFLPTSGLAGQEKAFTSFYSSQDRLNCELARPLVESYVFTGLDDEIKLNGRWDCDALEAHVHAAIEEAVSGDRPVLRAIEEASDPRRAAEMMIAQMALDGLTEATAMSQNLGGAYGPEQSELFKIFVDEFGYGVFTAKHSTLFAELCRSIGMSDEPHHYWFFYLPTWMAGNNYFYKVTRNRTGFFRYIGGMAFLEATFAPMFTAMAKTFRAVYGDQADLRYCDEHAHIDQHHGRMSINDLLLPLARKHGEHAVRELVRGIEEVRLLGRLADAELLAQIRWQPESVTGHATEGEEQELTVHTPFETVVADRDTTVHVRRGNVDLHWSATGDPLPLSADHSVRIPRGRLYGLRARDSSSITVQ</sequence>
<dbReference type="Pfam" id="PF14518">
    <property type="entry name" value="Haem_oxygenas_2"/>
    <property type="match status" value="1"/>
</dbReference>